<dbReference type="NCBIfam" id="TIGR01082">
    <property type="entry name" value="murC"/>
    <property type="match status" value="1"/>
</dbReference>
<evidence type="ECO:0000256" key="13">
    <source>
        <dbReference type="ARBA" id="ARBA00047833"/>
    </source>
</evidence>
<dbReference type="InterPro" id="IPR050061">
    <property type="entry name" value="MurCDEF_pg_biosynth"/>
</dbReference>
<evidence type="ECO:0000256" key="10">
    <source>
        <dbReference type="ARBA" id="ARBA00022984"/>
    </source>
</evidence>
<dbReference type="GO" id="GO:0051301">
    <property type="term" value="P:cell division"/>
    <property type="evidence" value="ECO:0007669"/>
    <property type="project" value="UniProtKB-KW"/>
</dbReference>
<keyword evidence="5 14" id="KW-0436">Ligase</keyword>
<feature type="domain" description="Mur ligase N-terminal catalytic" evidence="15">
    <location>
        <begin position="14"/>
        <end position="111"/>
    </location>
</feature>
<keyword evidence="4 14" id="KW-0963">Cytoplasm</keyword>
<evidence type="ECO:0000256" key="5">
    <source>
        <dbReference type="ARBA" id="ARBA00022598"/>
    </source>
</evidence>
<evidence type="ECO:0000259" key="17">
    <source>
        <dbReference type="Pfam" id="PF08245"/>
    </source>
</evidence>
<dbReference type="AlphaFoldDB" id="A0A5C1QEW3"/>
<evidence type="ECO:0000256" key="3">
    <source>
        <dbReference type="ARBA" id="ARBA00012211"/>
    </source>
</evidence>
<sequence>MKYKLPESLVGYKIFMVGIKGTGMAALAELLTKQGAIVTGSDVPQHFFTDDLLKKANIPYFTEFKADHIDSTIQMVIHSSAYSKDDNPVLIRAKELSLPTLIYTEALGFLSELSFSVGISGIHGKTTTTAITGTIIKELGLEASTLVGSGVPSFGGSAINVNGNNYFIAETCEYYRHFLSFSPNIVLVTSIEMDHPDYFKDYNDIIDAFTSYILKLPEGGEVIYCADDNGVMDLITSCKELRGDIKYTGYGSRAEGDFKLVKHSSSSGLNSFYLKGFNEEFRLKVPGYHTVLDSIGGICIASSLLKEEGIDPLDRVSDIQKGLLKFSGTKRRSEIIGERDGILFIDDYGHHPTAINTTLKGYRDFYPGRRIIVDFMSHTYTRTSELLDEFASSFSSADIVILNKIYSSARELYNGKIDGETLFNETKKYHDSVYYCPEYEDAIIKVKSILKPGDIFVTMGAGNNWQVGERVFKEV</sequence>
<dbReference type="PANTHER" id="PTHR43445:SF3">
    <property type="entry name" value="UDP-N-ACETYLMURAMATE--L-ALANINE LIGASE"/>
    <property type="match status" value="1"/>
</dbReference>
<dbReference type="Gene3D" id="3.90.190.20">
    <property type="entry name" value="Mur ligase, C-terminal domain"/>
    <property type="match status" value="1"/>
</dbReference>
<dbReference type="PANTHER" id="PTHR43445">
    <property type="entry name" value="UDP-N-ACETYLMURAMATE--L-ALANINE LIGASE-RELATED"/>
    <property type="match status" value="1"/>
</dbReference>
<keyword evidence="9 14" id="KW-0133">Cell shape</keyword>
<dbReference type="RefSeq" id="WP_149569171.1">
    <property type="nucleotide sequence ID" value="NZ_CP035807.1"/>
</dbReference>
<protein>
    <recommendedName>
        <fullName evidence="3 14">UDP-N-acetylmuramate--L-alanine ligase</fullName>
        <ecNumber evidence="3 14">6.3.2.8</ecNumber>
    </recommendedName>
    <alternativeName>
        <fullName evidence="14">UDP-N-acetylmuramoyl-L-alanine synthetase</fullName>
    </alternativeName>
</protein>
<dbReference type="Gene3D" id="3.40.50.720">
    <property type="entry name" value="NAD(P)-binding Rossmann-like Domain"/>
    <property type="match status" value="1"/>
</dbReference>
<keyword evidence="19" id="KW-1185">Reference proteome</keyword>
<dbReference type="KEGG" id="sper:EW093_14950"/>
<dbReference type="Proteomes" id="UP000323824">
    <property type="component" value="Chromosome"/>
</dbReference>
<evidence type="ECO:0000256" key="8">
    <source>
        <dbReference type="ARBA" id="ARBA00022840"/>
    </source>
</evidence>
<keyword evidence="7 14" id="KW-0547">Nucleotide-binding</keyword>
<evidence type="ECO:0000256" key="7">
    <source>
        <dbReference type="ARBA" id="ARBA00022741"/>
    </source>
</evidence>
<dbReference type="Gene3D" id="3.40.1190.10">
    <property type="entry name" value="Mur-like, catalytic domain"/>
    <property type="match status" value="1"/>
</dbReference>
<evidence type="ECO:0000259" key="15">
    <source>
        <dbReference type="Pfam" id="PF01225"/>
    </source>
</evidence>
<dbReference type="SUPFAM" id="SSF51984">
    <property type="entry name" value="MurCD N-terminal domain"/>
    <property type="match status" value="1"/>
</dbReference>
<dbReference type="GO" id="GO:0071555">
    <property type="term" value="P:cell wall organization"/>
    <property type="evidence" value="ECO:0007669"/>
    <property type="project" value="UniProtKB-KW"/>
</dbReference>
<dbReference type="InterPro" id="IPR036565">
    <property type="entry name" value="Mur-like_cat_sf"/>
</dbReference>
<dbReference type="Pfam" id="PF01225">
    <property type="entry name" value="Mur_ligase"/>
    <property type="match status" value="1"/>
</dbReference>
<dbReference type="GO" id="GO:0008763">
    <property type="term" value="F:UDP-N-acetylmuramate-L-alanine ligase activity"/>
    <property type="evidence" value="ECO:0007669"/>
    <property type="project" value="UniProtKB-UniRule"/>
</dbReference>
<dbReference type="InterPro" id="IPR013221">
    <property type="entry name" value="Mur_ligase_cen"/>
</dbReference>
<comment type="similarity">
    <text evidence="14">Belongs to the MurCDEF family.</text>
</comment>
<dbReference type="EC" id="6.3.2.8" evidence="3 14"/>
<keyword evidence="8 14" id="KW-0067">ATP-binding</keyword>
<dbReference type="InterPro" id="IPR004101">
    <property type="entry name" value="Mur_ligase_C"/>
</dbReference>
<dbReference type="InterPro" id="IPR036615">
    <property type="entry name" value="Mur_ligase_C_dom_sf"/>
</dbReference>
<dbReference type="GO" id="GO:0009252">
    <property type="term" value="P:peptidoglycan biosynthetic process"/>
    <property type="evidence" value="ECO:0007669"/>
    <property type="project" value="UniProtKB-UniRule"/>
</dbReference>
<dbReference type="GO" id="GO:0005737">
    <property type="term" value="C:cytoplasm"/>
    <property type="evidence" value="ECO:0007669"/>
    <property type="project" value="UniProtKB-SubCell"/>
</dbReference>
<proteinExistence type="inferred from homology"/>
<dbReference type="InterPro" id="IPR000713">
    <property type="entry name" value="Mur_ligase_N"/>
</dbReference>
<comment type="subcellular location">
    <subcellularLocation>
        <location evidence="1 14">Cytoplasm</location>
    </subcellularLocation>
</comment>
<evidence type="ECO:0000256" key="6">
    <source>
        <dbReference type="ARBA" id="ARBA00022618"/>
    </source>
</evidence>
<evidence type="ECO:0000256" key="14">
    <source>
        <dbReference type="HAMAP-Rule" id="MF_00046"/>
    </source>
</evidence>
<dbReference type="Pfam" id="PF08245">
    <property type="entry name" value="Mur_ligase_M"/>
    <property type="match status" value="1"/>
</dbReference>
<evidence type="ECO:0000313" key="19">
    <source>
        <dbReference type="Proteomes" id="UP000323824"/>
    </source>
</evidence>
<evidence type="ECO:0000256" key="12">
    <source>
        <dbReference type="ARBA" id="ARBA00023316"/>
    </source>
</evidence>
<dbReference type="EMBL" id="CP035807">
    <property type="protein sequence ID" value="QEN05937.1"/>
    <property type="molecule type" value="Genomic_DNA"/>
</dbReference>
<dbReference type="GO" id="GO:0008360">
    <property type="term" value="P:regulation of cell shape"/>
    <property type="evidence" value="ECO:0007669"/>
    <property type="project" value="UniProtKB-KW"/>
</dbReference>
<keyword evidence="10 14" id="KW-0573">Peptidoglycan synthesis</keyword>
<comment type="catalytic activity">
    <reaction evidence="13 14">
        <text>UDP-N-acetyl-alpha-D-muramate + L-alanine + ATP = UDP-N-acetyl-alpha-D-muramoyl-L-alanine + ADP + phosphate + H(+)</text>
        <dbReference type="Rhea" id="RHEA:23372"/>
        <dbReference type="ChEBI" id="CHEBI:15378"/>
        <dbReference type="ChEBI" id="CHEBI:30616"/>
        <dbReference type="ChEBI" id="CHEBI:43474"/>
        <dbReference type="ChEBI" id="CHEBI:57972"/>
        <dbReference type="ChEBI" id="CHEBI:70757"/>
        <dbReference type="ChEBI" id="CHEBI:83898"/>
        <dbReference type="ChEBI" id="CHEBI:456216"/>
        <dbReference type="EC" id="6.3.2.8"/>
    </reaction>
</comment>
<reference evidence="18 19" key="2">
    <citation type="submission" date="2019-09" db="EMBL/GenBank/DDBJ databases">
        <title>Complete Genome Sequence and Methylome Analysis of free living Spirochaetas.</title>
        <authorList>
            <person name="Leshcheva N."/>
            <person name="Mikheeva N."/>
        </authorList>
    </citation>
    <scope>NUCLEOTIDE SEQUENCE [LARGE SCALE GENOMIC DNA]</scope>
    <source>
        <strain evidence="18 19">P</strain>
    </source>
</reference>
<dbReference type="GO" id="GO:0005524">
    <property type="term" value="F:ATP binding"/>
    <property type="evidence" value="ECO:0007669"/>
    <property type="project" value="UniProtKB-UniRule"/>
</dbReference>
<evidence type="ECO:0000256" key="1">
    <source>
        <dbReference type="ARBA" id="ARBA00004496"/>
    </source>
</evidence>
<evidence type="ECO:0000313" key="18">
    <source>
        <dbReference type="EMBL" id="QEN05937.1"/>
    </source>
</evidence>
<feature type="binding site" evidence="14">
    <location>
        <begin position="121"/>
        <end position="127"/>
    </location>
    <ligand>
        <name>ATP</name>
        <dbReference type="ChEBI" id="CHEBI:30616"/>
    </ligand>
</feature>
<evidence type="ECO:0000256" key="4">
    <source>
        <dbReference type="ARBA" id="ARBA00022490"/>
    </source>
</evidence>
<accession>A0A5C1QEW3</accession>
<dbReference type="UniPathway" id="UPA00219"/>
<evidence type="ECO:0000256" key="11">
    <source>
        <dbReference type="ARBA" id="ARBA00023306"/>
    </source>
</evidence>
<comment type="pathway">
    <text evidence="2 14">Cell wall biogenesis; peptidoglycan biosynthesis.</text>
</comment>
<reference evidence="18 19" key="1">
    <citation type="submission" date="2019-02" db="EMBL/GenBank/DDBJ databases">
        <authorList>
            <person name="Fomenkov A."/>
            <person name="Dubinina G."/>
            <person name="Grabovich M."/>
            <person name="Vincze T."/>
            <person name="Roberts R.J."/>
        </authorList>
    </citation>
    <scope>NUCLEOTIDE SEQUENCE [LARGE SCALE GENOMIC DNA]</scope>
    <source>
        <strain evidence="18 19">P</strain>
    </source>
</reference>
<dbReference type="SUPFAM" id="SSF53244">
    <property type="entry name" value="MurD-like peptide ligases, peptide-binding domain"/>
    <property type="match status" value="1"/>
</dbReference>
<feature type="domain" description="Mur ligase C-terminal" evidence="16">
    <location>
        <begin position="331"/>
        <end position="462"/>
    </location>
</feature>
<evidence type="ECO:0000259" key="16">
    <source>
        <dbReference type="Pfam" id="PF02875"/>
    </source>
</evidence>
<dbReference type="SUPFAM" id="SSF53623">
    <property type="entry name" value="MurD-like peptide ligases, catalytic domain"/>
    <property type="match status" value="1"/>
</dbReference>
<evidence type="ECO:0000256" key="2">
    <source>
        <dbReference type="ARBA" id="ARBA00004752"/>
    </source>
</evidence>
<gene>
    <name evidence="14" type="primary">murC</name>
    <name evidence="18" type="ORF">EW093_14950</name>
</gene>
<dbReference type="HAMAP" id="MF_00046">
    <property type="entry name" value="MurC"/>
    <property type="match status" value="1"/>
</dbReference>
<evidence type="ECO:0000256" key="9">
    <source>
        <dbReference type="ARBA" id="ARBA00022960"/>
    </source>
</evidence>
<feature type="domain" description="Mur ligase central" evidence="17">
    <location>
        <begin position="119"/>
        <end position="298"/>
    </location>
</feature>
<dbReference type="InterPro" id="IPR005758">
    <property type="entry name" value="UDP-N-AcMur_Ala_ligase_MurC"/>
</dbReference>
<name>A0A5C1QEW3_9SPIO</name>
<dbReference type="Pfam" id="PF02875">
    <property type="entry name" value="Mur_ligase_C"/>
    <property type="match status" value="1"/>
</dbReference>
<keyword evidence="11 14" id="KW-0131">Cell cycle</keyword>
<keyword evidence="6 14" id="KW-0132">Cell division</keyword>
<dbReference type="OrthoDB" id="9804126at2"/>
<comment type="function">
    <text evidence="14">Cell wall formation.</text>
</comment>
<keyword evidence="12 14" id="KW-0961">Cell wall biogenesis/degradation</keyword>
<organism evidence="18 19">
    <name type="scientific">Thiospirochaeta perfilievii</name>
    <dbReference type="NCBI Taxonomy" id="252967"/>
    <lineage>
        <taxon>Bacteria</taxon>
        <taxon>Pseudomonadati</taxon>
        <taxon>Spirochaetota</taxon>
        <taxon>Spirochaetia</taxon>
        <taxon>Spirochaetales</taxon>
        <taxon>Spirochaetaceae</taxon>
        <taxon>Thiospirochaeta</taxon>
    </lineage>
</organism>